<evidence type="ECO:0000313" key="4">
    <source>
        <dbReference type="EMBL" id="GMK45675.1"/>
    </source>
</evidence>
<proteinExistence type="predicted"/>
<comment type="caution">
    <text evidence="4">The sequence shown here is derived from an EMBL/GenBank/DDBJ whole genome shotgun (WGS) entry which is preliminary data.</text>
</comment>
<evidence type="ECO:0000256" key="1">
    <source>
        <dbReference type="ARBA" id="ARBA00004241"/>
    </source>
</evidence>
<name>A0ABQ6NNL3_9BACL</name>
<dbReference type="SUPFAM" id="SSF54523">
    <property type="entry name" value="Pili subunits"/>
    <property type="match status" value="1"/>
</dbReference>
<keyword evidence="3" id="KW-1133">Transmembrane helix</keyword>
<dbReference type="Pfam" id="PF07963">
    <property type="entry name" value="N_methyl"/>
    <property type="match status" value="1"/>
</dbReference>
<keyword evidence="5" id="KW-1185">Reference proteome</keyword>
<evidence type="ECO:0008006" key="6">
    <source>
        <dbReference type="Google" id="ProtNLM"/>
    </source>
</evidence>
<sequence>MLKKMMKRLKKEEKGFTLIELLAVIVILAVIAVIAVPLIGKIIDNTKQDADVATAQQLYDAARLYVTGELDGDFNGSSNNGLDVTFQNLVSAGYIAANTSLPSTKAQLDNTSSKVTFNAAGDLQSVTLNTKSYTAAQIKDGKAPAATSTPTPTAT</sequence>
<organism evidence="4 5">
    <name type="scientific">Paenibacillus glycanilyticus</name>
    <dbReference type="NCBI Taxonomy" id="126569"/>
    <lineage>
        <taxon>Bacteria</taxon>
        <taxon>Bacillati</taxon>
        <taxon>Bacillota</taxon>
        <taxon>Bacilli</taxon>
        <taxon>Bacillales</taxon>
        <taxon>Paenibacillaceae</taxon>
        <taxon>Paenibacillus</taxon>
    </lineage>
</organism>
<keyword evidence="3" id="KW-0472">Membrane</keyword>
<keyword evidence="2" id="KW-0178">Competence</keyword>
<gene>
    <name evidence="4" type="ORF">PghCCS26_28030</name>
</gene>
<dbReference type="InterPro" id="IPR045584">
    <property type="entry name" value="Pilin-like"/>
</dbReference>
<dbReference type="Proteomes" id="UP001285921">
    <property type="component" value="Unassembled WGS sequence"/>
</dbReference>
<dbReference type="NCBIfam" id="TIGR02532">
    <property type="entry name" value="IV_pilin_GFxxxE"/>
    <property type="match status" value="1"/>
</dbReference>
<dbReference type="Gene3D" id="3.30.700.10">
    <property type="entry name" value="Glycoprotein, Type 4 Pilin"/>
    <property type="match status" value="1"/>
</dbReference>
<protein>
    <recommendedName>
        <fullName evidence="6">Prepilin-type N-terminal cleavage/methylation domain-containing protein</fullName>
    </recommendedName>
</protein>
<feature type="transmembrane region" description="Helical" evidence="3">
    <location>
        <begin position="21"/>
        <end position="40"/>
    </location>
</feature>
<comment type="subcellular location">
    <subcellularLocation>
        <location evidence="1">Cell surface</location>
    </subcellularLocation>
</comment>
<keyword evidence="3" id="KW-0812">Transmembrane</keyword>
<dbReference type="PROSITE" id="PS00409">
    <property type="entry name" value="PROKAR_NTER_METHYL"/>
    <property type="match status" value="1"/>
</dbReference>
<dbReference type="EMBL" id="BTCL01000008">
    <property type="protein sequence ID" value="GMK45675.1"/>
    <property type="molecule type" value="Genomic_DNA"/>
</dbReference>
<evidence type="ECO:0000256" key="2">
    <source>
        <dbReference type="ARBA" id="ARBA00023287"/>
    </source>
</evidence>
<evidence type="ECO:0000313" key="5">
    <source>
        <dbReference type="Proteomes" id="UP001285921"/>
    </source>
</evidence>
<dbReference type="RefSeq" id="WP_317980309.1">
    <property type="nucleotide sequence ID" value="NZ_BTCL01000008.1"/>
</dbReference>
<reference evidence="4 5" key="1">
    <citation type="submission" date="2023-05" db="EMBL/GenBank/DDBJ databases">
        <title>Draft genome of Paenibacillus sp. CCS26.</title>
        <authorList>
            <person name="Akita H."/>
            <person name="Shinto Y."/>
            <person name="Kimura Z."/>
        </authorList>
    </citation>
    <scope>NUCLEOTIDE SEQUENCE [LARGE SCALE GENOMIC DNA]</scope>
    <source>
        <strain evidence="4 5">CCS26</strain>
    </source>
</reference>
<evidence type="ECO:0000256" key="3">
    <source>
        <dbReference type="SAM" id="Phobius"/>
    </source>
</evidence>
<accession>A0ABQ6NNL3</accession>
<dbReference type="InterPro" id="IPR012902">
    <property type="entry name" value="N_methyl_site"/>
</dbReference>